<reference evidence="1 2" key="1">
    <citation type="submission" date="2016-10" db="EMBL/GenBank/DDBJ databases">
        <title>Draft Genome sequence of Roseomonas sp. strain M3.</title>
        <authorList>
            <person name="Subhash Y."/>
            <person name="Lee S."/>
        </authorList>
    </citation>
    <scope>NUCLEOTIDE SEQUENCE [LARGE SCALE GENOMIC DNA]</scope>
    <source>
        <strain evidence="1 2">M3</strain>
    </source>
</reference>
<comment type="caution">
    <text evidence="1">The sequence shown here is derived from an EMBL/GenBank/DDBJ whole genome shotgun (WGS) entry which is preliminary data.</text>
</comment>
<dbReference type="GO" id="GO:0008168">
    <property type="term" value="F:methyltransferase activity"/>
    <property type="evidence" value="ECO:0007669"/>
    <property type="project" value="UniProtKB-KW"/>
</dbReference>
<gene>
    <name evidence="1" type="ORF">BKE38_02665</name>
</gene>
<dbReference type="SUPFAM" id="SSF53335">
    <property type="entry name" value="S-adenosyl-L-methionine-dependent methyltransferases"/>
    <property type="match status" value="1"/>
</dbReference>
<proteinExistence type="predicted"/>
<organism evidence="1 2">
    <name type="scientific">Teichococcus deserti</name>
    <dbReference type="NCBI Taxonomy" id="1817963"/>
    <lineage>
        <taxon>Bacteria</taxon>
        <taxon>Pseudomonadati</taxon>
        <taxon>Pseudomonadota</taxon>
        <taxon>Alphaproteobacteria</taxon>
        <taxon>Acetobacterales</taxon>
        <taxon>Roseomonadaceae</taxon>
        <taxon>Roseomonas</taxon>
    </lineage>
</organism>
<name>A0A1V2H8M1_9PROT</name>
<keyword evidence="2" id="KW-1185">Reference proteome</keyword>
<keyword evidence="1" id="KW-0808">Transferase</keyword>
<keyword evidence="1" id="KW-0489">Methyltransferase</keyword>
<protein>
    <submittedName>
        <fullName evidence="1">SAM-dependent methyltransferase</fullName>
    </submittedName>
</protein>
<evidence type="ECO:0000313" key="2">
    <source>
        <dbReference type="Proteomes" id="UP000188879"/>
    </source>
</evidence>
<dbReference type="Pfam" id="PF06080">
    <property type="entry name" value="DUF938"/>
    <property type="match status" value="1"/>
</dbReference>
<dbReference type="PANTHER" id="PTHR20974">
    <property type="entry name" value="UPF0585 PROTEIN CG18661"/>
    <property type="match status" value="1"/>
</dbReference>
<dbReference type="Proteomes" id="UP000188879">
    <property type="component" value="Unassembled WGS sequence"/>
</dbReference>
<dbReference type="OrthoDB" id="5525831at2"/>
<dbReference type="GO" id="GO:0032259">
    <property type="term" value="P:methylation"/>
    <property type="evidence" value="ECO:0007669"/>
    <property type="project" value="UniProtKB-KW"/>
</dbReference>
<sequence length="200" mass="20887">MAAAYSAPAALRNRDPILGVLRDVLPPSGLLLEVASGSGEHALHWARHLPGWTIQPSDADPRARASIAAHAAGDDLPNLRPAIALDAAAGDWPVARADAVLCINMIHIAPWSAALGLLAGAARCLEAGAPLLLYGPYRQAGVPTAPGNEAFDADLRRRDPAWGLRDLEAVEAAAIEAGFLPGPTVRNMPANNLTVVFRRG</sequence>
<dbReference type="AlphaFoldDB" id="A0A1V2H8M1"/>
<evidence type="ECO:0000313" key="1">
    <source>
        <dbReference type="EMBL" id="ONG58699.1"/>
    </source>
</evidence>
<dbReference type="InterPro" id="IPR029063">
    <property type="entry name" value="SAM-dependent_MTases_sf"/>
</dbReference>
<dbReference type="EMBL" id="MLCO01000016">
    <property type="protein sequence ID" value="ONG58699.1"/>
    <property type="molecule type" value="Genomic_DNA"/>
</dbReference>
<accession>A0A1V2H8M1</accession>
<dbReference type="PANTHER" id="PTHR20974:SF0">
    <property type="entry name" value="UPF0585 PROTEIN CG18661"/>
    <property type="match status" value="1"/>
</dbReference>
<dbReference type="RefSeq" id="WP_076955830.1">
    <property type="nucleotide sequence ID" value="NZ_MLCO01000016.1"/>
</dbReference>
<dbReference type="InterPro" id="IPR010342">
    <property type="entry name" value="DUF938"/>
</dbReference>
<dbReference type="Gene3D" id="3.40.50.150">
    <property type="entry name" value="Vaccinia Virus protein VP39"/>
    <property type="match status" value="1"/>
</dbReference>